<dbReference type="KEGG" id="mlr:MELLADRAFT_61976"/>
<accession>F4RHI4</accession>
<feature type="compositionally biased region" description="Low complexity" evidence="1">
    <location>
        <begin position="222"/>
        <end position="233"/>
    </location>
</feature>
<proteinExistence type="predicted"/>
<dbReference type="InParanoid" id="F4RHI4"/>
<dbReference type="VEuPathDB" id="FungiDB:MELLADRAFT_61976"/>
<evidence type="ECO:0000256" key="1">
    <source>
        <dbReference type="SAM" id="MobiDB-lite"/>
    </source>
</evidence>
<feature type="compositionally biased region" description="Basic and acidic residues" evidence="1">
    <location>
        <begin position="117"/>
        <end position="130"/>
    </location>
</feature>
<feature type="compositionally biased region" description="Low complexity" evidence="1">
    <location>
        <begin position="13"/>
        <end position="28"/>
    </location>
</feature>
<feature type="compositionally biased region" description="Polar residues" evidence="1">
    <location>
        <begin position="132"/>
        <end position="141"/>
    </location>
</feature>
<protein>
    <submittedName>
        <fullName evidence="2">Uncharacterized protein</fullName>
    </submittedName>
</protein>
<feature type="compositionally biased region" description="Polar residues" evidence="1">
    <location>
        <begin position="34"/>
        <end position="50"/>
    </location>
</feature>
<sequence length="334" mass="36809">MIQQEYPTHHSKTSTSSNTSQTVGTTTHPPVLQSPHSTQQDKPSQQTQIVQGLPPPQRVHPTLKGVHVDPELKDHSGPPIQSDCSSTSHRADELHIINLLSPRKKKKEPAILGNDEPSSKEEVHDTKMQELSHLNHNTVTSAKDPLIGKEGLPNYEQEASSSPINHKGALNTDTLAPGLHLEATATENHSSDQSNTPSKQEPNQSIHSKDIGPSGDLKQTSQLDLPPQDNPLPVINKNDSPIVDTIQPRAKYCKRKIDNVPPQLPQQVSARRIAAESKKLLAQNPMIKIRSYFAAAVDFIRRRNGQCDNGSPHHLVDIDCTKVFRICGQSYTQE</sequence>
<evidence type="ECO:0000313" key="3">
    <source>
        <dbReference type="Proteomes" id="UP000001072"/>
    </source>
</evidence>
<feature type="compositionally biased region" description="Basic and acidic residues" evidence="1">
    <location>
        <begin position="66"/>
        <end position="76"/>
    </location>
</feature>
<dbReference type="RefSeq" id="XP_007408551.1">
    <property type="nucleotide sequence ID" value="XM_007408489.1"/>
</dbReference>
<keyword evidence="3" id="KW-1185">Reference proteome</keyword>
<dbReference type="AlphaFoldDB" id="F4RHI4"/>
<dbReference type="HOGENOM" id="CLU_831783_0_0_1"/>
<dbReference type="EMBL" id="GL883101">
    <property type="protein sequence ID" value="EGG08353.1"/>
    <property type="molecule type" value="Genomic_DNA"/>
</dbReference>
<evidence type="ECO:0000313" key="2">
    <source>
        <dbReference type="EMBL" id="EGG08353.1"/>
    </source>
</evidence>
<dbReference type="GeneID" id="18929823"/>
<name>F4RHI4_MELLP</name>
<dbReference type="Proteomes" id="UP000001072">
    <property type="component" value="Unassembled WGS sequence"/>
</dbReference>
<feature type="compositionally biased region" description="Polar residues" evidence="1">
    <location>
        <begin position="186"/>
        <end position="206"/>
    </location>
</feature>
<feature type="region of interest" description="Disordered" evidence="1">
    <location>
        <begin position="1"/>
        <end position="172"/>
    </location>
</feature>
<reference evidence="3" key="1">
    <citation type="journal article" date="2011" name="Proc. Natl. Acad. Sci. U.S.A.">
        <title>Obligate biotrophy features unraveled by the genomic analysis of rust fungi.</title>
        <authorList>
            <person name="Duplessis S."/>
            <person name="Cuomo C.A."/>
            <person name="Lin Y.-C."/>
            <person name="Aerts A."/>
            <person name="Tisserant E."/>
            <person name="Veneault-Fourrey C."/>
            <person name="Joly D.L."/>
            <person name="Hacquard S."/>
            <person name="Amselem J."/>
            <person name="Cantarel B.L."/>
            <person name="Chiu R."/>
            <person name="Coutinho P.M."/>
            <person name="Feau N."/>
            <person name="Field M."/>
            <person name="Frey P."/>
            <person name="Gelhaye E."/>
            <person name="Goldberg J."/>
            <person name="Grabherr M.G."/>
            <person name="Kodira C.D."/>
            <person name="Kohler A."/>
            <person name="Kuees U."/>
            <person name="Lindquist E.A."/>
            <person name="Lucas S.M."/>
            <person name="Mago R."/>
            <person name="Mauceli E."/>
            <person name="Morin E."/>
            <person name="Murat C."/>
            <person name="Pangilinan J.L."/>
            <person name="Park R."/>
            <person name="Pearson M."/>
            <person name="Quesneville H."/>
            <person name="Rouhier N."/>
            <person name="Sakthikumar S."/>
            <person name="Salamov A.A."/>
            <person name="Schmutz J."/>
            <person name="Selles B."/>
            <person name="Shapiro H."/>
            <person name="Tanguay P."/>
            <person name="Tuskan G.A."/>
            <person name="Henrissat B."/>
            <person name="Van de Peer Y."/>
            <person name="Rouze P."/>
            <person name="Ellis J.G."/>
            <person name="Dodds P.N."/>
            <person name="Schein J.E."/>
            <person name="Zhong S."/>
            <person name="Hamelin R.C."/>
            <person name="Grigoriev I.V."/>
            <person name="Szabo L.J."/>
            <person name="Martin F."/>
        </authorList>
    </citation>
    <scope>NUCLEOTIDE SEQUENCE [LARGE SCALE GENOMIC DNA]</scope>
    <source>
        <strain evidence="3">98AG31 / pathotype 3-4-7</strain>
    </source>
</reference>
<organism evidence="3">
    <name type="scientific">Melampsora larici-populina (strain 98AG31 / pathotype 3-4-7)</name>
    <name type="common">Poplar leaf rust fungus</name>
    <dbReference type="NCBI Taxonomy" id="747676"/>
    <lineage>
        <taxon>Eukaryota</taxon>
        <taxon>Fungi</taxon>
        <taxon>Dikarya</taxon>
        <taxon>Basidiomycota</taxon>
        <taxon>Pucciniomycotina</taxon>
        <taxon>Pucciniomycetes</taxon>
        <taxon>Pucciniales</taxon>
        <taxon>Melampsoraceae</taxon>
        <taxon>Melampsora</taxon>
    </lineage>
</organism>
<gene>
    <name evidence="2" type="ORF">MELLADRAFT_61976</name>
</gene>
<feature type="region of interest" description="Disordered" evidence="1">
    <location>
        <begin position="186"/>
        <end position="240"/>
    </location>
</feature>